<feature type="region of interest" description="Disordered" evidence="17">
    <location>
        <begin position="881"/>
        <end position="923"/>
    </location>
</feature>
<dbReference type="FunFam" id="1.20.90.10:FF:000002">
    <property type="entry name" value="Phospholipase A2 group III"/>
    <property type="match status" value="1"/>
</dbReference>
<sequence>MTDTVMSSGSGRWVSNDRQRSMRPSDKEQGNWTTQSGSGPGPDLTDEEKEIINNVIARAEKMEAMEEERIGRLINRLDDMKKTVCGDGVSRCLLCGEQLGSPGVSSVVCEDCKKNMCTKCGTQCGSRPRPVWLCKICREQREVWKRSGAWFFKGFPKQFLPSPMPLTKPKETAEPQKPTASEPREAATQPKPPGPNQSQASAAEEQVSGAQTLARAGYPPVAPKPAMRMAAGGVDPEEAGQGSPVVMKKMVPVHSSRAQLVASATMSQQGPVAGDVGAYASEQRAPPVVREDRRQPTAYTTTPPRQQPPPADEEEEANDYDSDEATTLGSLEFGLLYDQESNSLHCSILKAKGLKPMDSNGLADPYVKLHLLPGASKSNKLRTKTLRHTRNPVWNETLTYHGLTDEDMQRKTLRLSVCDEDKFGHNEFIGETRVALKKLKMNQKKNFNVCLERVVPTKRTATAGAARGIALYEDEPGKEGTEAEERGRILMSLMYSTQQNRLIVGVVRCVHLAAMDANGYSDPYVKICLKPDMGKKGKCKTQIKKRTLNPEFNEEFSFDIKHSELAKKTLDISVWDYDIGKSNDYIGGCQLGITAKGERLKHWYECLKNKDKKIERWHTLVNENHIATHRHTLLTFLRHDAAGVRFLYLTKWSEDMRLAACEINSNPDVTEEYHAFCNIKETWDQELVEKFKIGLLLLSPDSPCALVPSGVPESSGGSGKGETEMKTRRKRSWIFPGTLWCGTGSKAAGFEQLGMFEKADKCCREHDHCSDIIPAFTVNYGVFNPNFFTVSHCECDQRFRQCLLAMNDSISSVVGYSFFNILKVPCFELKQQKHCTEMYWWGMCKKAREAPYAIFKSPLPYNSSDVTGKYVHTDNNNLTRSKEHYLSERPASNPEGKASKSKRRCRLRDPPGGDTFHSRRTKGTDNELRCRSLKHLDDCKYKIPPLEKKYNLTNMESKTAYHCYCTSRLAVWIKSLKEPSPPHSLMVEFVSQDCFTLSKDKKYVLGASLKPLTYIKHLRRLKKKTLLQ</sequence>
<name>A0AAV9R371_9TELE</name>
<dbReference type="GO" id="GO:0031267">
    <property type="term" value="F:small GTPase binding"/>
    <property type="evidence" value="ECO:0007669"/>
    <property type="project" value="InterPro"/>
</dbReference>
<feature type="region of interest" description="Disordered" evidence="17">
    <location>
        <begin position="282"/>
        <end position="323"/>
    </location>
</feature>
<dbReference type="EMBL" id="JAHHUM010002440">
    <property type="protein sequence ID" value="KAK5603543.1"/>
    <property type="molecule type" value="Genomic_DNA"/>
</dbReference>
<keyword evidence="14" id="KW-1015">Disulfide bond</keyword>
<dbReference type="Gene3D" id="2.60.40.150">
    <property type="entry name" value="C2 domain"/>
    <property type="match status" value="2"/>
</dbReference>
<comment type="caution">
    <text evidence="21">The sequence shown here is derived from an EMBL/GenBank/DDBJ whole genome shotgun (WGS) entry which is preliminary data.</text>
</comment>
<dbReference type="InterPro" id="IPR017455">
    <property type="entry name" value="Znf_FYVE-rel"/>
</dbReference>
<keyword evidence="13" id="KW-0443">Lipid metabolism</keyword>
<feature type="domain" description="FYVE-type" evidence="19">
    <location>
        <begin position="86"/>
        <end position="142"/>
    </location>
</feature>
<organism evidence="21 22">
    <name type="scientific">Crenichthys baileyi</name>
    <name type="common">White River springfish</name>
    <dbReference type="NCBI Taxonomy" id="28760"/>
    <lineage>
        <taxon>Eukaryota</taxon>
        <taxon>Metazoa</taxon>
        <taxon>Chordata</taxon>
        <taxon>Craniata</taxon>
        <taxon>Vertebrata</taxon>
        <taxon>Euteleostomi</taxon>
        <taxon>Actinopterygii</taxon>
        <taxon>Neopterygii</taxon>
        <taxon>Teleostei</taxon>
        <taxon>Neoteleostei</taxon>
        <taxon>Acanthomorphata</taxon>
        <taxon>Ovalentaria</taxon>
        <taxon>Atherinomorphae</taxon>
        <taxon>Cyprinodontiformes</taxon>
        <taxon>Goodeidae</taxon>
        <taxon>Crenichthys</taxon>
    </lineage>
</organism>
<dbReference type="GO" id="GO:0006886">
    <property type="term" value="P:intracellular protein transport"/>
    <property type="evidence" value="ECO:0007669"/>
    <property type="project" value="InterPro"/>
</dbReference>
<feature type="domain" description="C2" evidence="18">
    <location>
        <begin position="485"/>
        <end position="618"/>
    </location>
</feature>
<dbReference type="SUPFAM" id="SSF57903">
    <property type="entry name" value="FYVE/PHD zinc finger"/>
    <property type="match status" value="1"/>
</dbReference>
<feature type="domain" description="RabBD" evidence="20">
    <location>
        <begin position="38"/>
        <end position="154"/>
    </location>
</feature>
<dbReference type="GO" id="GO:0004623">
    <property type="term" value="F:phospholipase A2 activity"/>
    <property type="evidence" value="ECO:0007669"/>
    <property type="project" value="UniProtKB-EC"/>
</dbReference>
<dbReference type="SMART" id="SM00085">
    <property type="entry name" value="PA2c"/>
    <property type="match status" value="1"/>
</dbReference>
<dbReference type="SUPFAM" id="SSF48619">
    <property type="entry name" value="Phospholipase A2, PLA2"/>
    <property type="match status" value="1"/>
</dbReference>
<dbReference type="InterPro" id="IPR001565">
    <property type="entry name" value="Synaptotagmin"/>
</dbReference>
<dbReference type="Gene3D" id="3.30.40.10">
    <property type="entry name" value="Zinc/RING finger domain, C3HC4 (zinc finger)"/>
    <property type="match status" value="1"/>
</dbReference>
<dbReference type="InterPro" id="IPR047022">
    <property type="entry name" value="Rabphilin_Doc2_C2A"/>
</dbReference>
<dbReference type="GO" id="GO:0006887">
    <property type="term" value="P:exocytosis"/>
    <property type="evidence" value="ECO:0007669"/>
    <property type="project" value="TreeGrafter"/>
</dbReference>
<evidence type="ECO:0000256" key="13">
    <source>
        <dbReference type="ARBA" id="ARBA00023098"/>
    </source>
</evidence>
<keyword evidence="8 16" id="KW-0863">Zinc-finger</keyword>
<keyword evidence="6" id="KW-0479">Metal-binding</keyword>
<comment type="cofactor">
    <cofactor evidence="1">
        <name>Ca(2+)</name>
        <dbReference type="ChEBI" id="CHEBI:29108"/>
    </cofactor>
</comment>
<dbReference type="PROSITE" id="PS50004">
    <property type="entry name" value="C2"/>
    <property type="match status" value="2"/>
</dbReference>
<dbReference type="AlphaFoldDB" id="A0AAV9R371"/>
<dbReference type="EC" id="3.1.1.4" evidence="4"/>
<evidence type="ECO:0000259" key="18">
    <source>
        <dbReference type="PROSITE" id="PS50004"/>
    </source>
</evidence>
<keyword evidence="22" id="KW-1185">Reference proteome</keyword>
<evidence type="ECO:0000256" key="5">
    <source>
        <dbReference type="ARBA" id="ARBA00022525"/>
    </source>
</evidence>
<feature type="region of interest" description="Disordered" evidence="17">
    <location>
        <begin position="161"/>
        <end position="221"/>
    </location>
</feature>
<dbReference type="PROSITE" id="PS00118">
    <property type="entry name" value="PA2_HIS"/>
    <property type="match status" value="1"/>
</dbReference>
<dbReference type="CDD" id="cd08384">
    <property type="entry name" value="C2B_Rabphilin_Doc2"/>
    <property type="match status" value="1"/>
</dbReference>
<evidence type="ECO:0000313" key="21">
    <source>
        <dbReference type="EMBL" id="KAK5603543.1"/>
    </source>
</evidence>
<evidence type="ECO:0000256" key="9">
    <source>
        <dbReference type="ARBA" id="ARBA00022801"/>
    </source>
</evidence>
<feature type="compositionally biased region" description="Basic and acidic residues" evidence="17">
    <location>
        <begin position="15"/>
        <end position="29"/>
    </location>
</feature>
<dbReference type="InterPro" id="IPR010911">
    <property type="entry name" value="Rab_BD"/>
</dbReference>
<evidence type="ECO:0000256" key="12">
    <source>
        <dbReference type="ARBA" id="ARBA00023018"/>
    </source>
</evidence>
<feature type="domain" description="C2" evidence="18">
    <location>
        <begin position="327"/>
        <end position="449"/>
    </location>
</feature>
<dbReference type="Pfam" id="PF02318">
    <property type="entry name" value="FYVE_2"/>
    <property type="match status" value="1"/>
</dbReference>
<dbReference type="InterPro" id="IPR000008">
    <property type="entry name" value="C2_dom"/>
</dbReference>
<keyword evidence="5" id="KW-0964">Secreted</keyword>
<dbReference type="Pfam" id="PF05826">
    <property type="entry name" value="Phospholip_A2_2"/>
    <property type="match status" value="2"/>
</dbReference>
<dbReference type="GO" id="GO:0061669">
    <property type="term" value="P:spontaneous neurotransmitter secretion"/>
    <property type="evidence" value="ECO:0007669"/>
    <property type="project" value="TreeGrafter"/>
</dbReference>
<evidence type="ECO:0000256" key="7">
    <source>
        <dbReference type="ARBA" id="ARBA00022737"/>
    </source>
</evidence>
<dbReference type="FunFam" id="2.60.40.150:FF:000023">
    <property type="entry name" value="Double C2-like domain-containing protein"/>
    <property type="match status" value="1"/>
</dbReference>
<dbReference type="GO" id="GO:0045211">
    <property type="term" value="C:postsynaptic membrane"/>
    <property type="evidence" value="ECO:0007669"/>
    <property type="project" value="TreeGrafter"/>
</dbReference>
<dbReference type="GO" id="GO:0017158">
    <property type="term" value="P:regulation of calcium ion-dependent exocytosis"/>
    <property type="evidence" value="ECO:0007669"/>
    <property type="project" value="TreeGrafter"/>
</dbReference>
<reference evidence="21 22" key="1">
    <citation type="submission" date="2021-06" db="EMBL/GenBank/DDBJ databases">
        <authorList>
            <person name="Palmer J.M."/>
        </authorList>
    </citation>
    <scope>NUCLEOTIDE SEQUENCE [LARGE SCALE GENOMIC DNA]</scope>
    <source>
        <strain evidence="21 22">MEX-2019</strain>
        <tissue evidence="21">Muscle</tissue>
    </source>
</reference>
<dbReference type="InterPro" id="IPR041282">
    <property type="entry name" value="FYVE_2"/>
</dbReference>
<dbReference type="Proteomes" id="UP001311232">
    <property type="component" value="Unassembled WGS sequence"/>
</dbReference>
<evidence type="ECO:0000256" key="2">
    <source>
        <dbReference type="ARBA" id="ARBA00004250"/>
    </source>
</evidence>
<keyword evidence="11" id="KW-0106">Calcium</keyword>
<evidence type="ECO:0000256" key="10">
    <source>
        <dbReference type="ARBA" id="ARBA00022833"/>
    </source>
</evidence>
<dbReference type="GO" id="GO:0005576">
    <property type="term" value="C:extracellular region"/>
    <property type="evidence" value="ECO:0007669"/>
    <property type="project" value="UniProtKB-SubCell"/>
</dbReference>
<dbReference type="PROSITE" id="PS50178">
    <property type="entry name" value="ZF_FYVE"/>
    <property type="match status" value="1"/>
</dbReference>
<dbReference type="CDD" id="cd04704">
    <property type="entry name" value="PLA2_bee_venom_like"/>
    <property type="match status" value="1"/>
</dbReference>
<dbReference type="GO" id="GO:0098850">
    <property type="term" value="C:extrinsic component of synaptic vesicle membrane"/>
    <property type="evidence" value="ECO:0007669"/>
    <property type="project" value="TreeGrafter"/>
</dbReference>
<evidence type="ECO:0000256" key="16">
    <source>
        <dbReference type="PROSITE-ProRule" id="PRU00091"/>
    </source>
</evidence>
<evidence type="ECO:0000256" key="17">
    <source>
        <dbReference type="SAM" id="MobiDB-lite"/>
    </source>
</evidence>
<dbReference type="InterPro" id="IPR033113">
    <property type="entry name" value="PLA2_histidine"/>
</dbReference>
<dbReference type="SMART" id="SM00239">
    <property type="entry name" value="C2"/>
    <property type="match status" value="2"/>
</dbReference>
<evidence type="ECO:0000256" key="3">
    <source>
        <dbReference type="ARBA" id="ARBA00004613"/>
    </source>
</evidence>
<dbReference type="InterPro" id="IPR036444">
    <property type="entry name" value="PLipase_A2_dom_sf"/>
</dbReference>
<dbReference type="GO" id="GO:0050482">
    <property type="term" value="P:arachidonate secretion"/>
    <property type="evidence" value="ECO:0007669"/>
    <property type="project" value="InterPro"/>
</dbReference>
<dbReference type="CDD" id="cd15762">
    <property type="entry name" value="FYVE_RP3A"/>
    <property type="match status" value="1"/>
</dbReference>
<keyword evidence="10" id="KW-0862">Zinc</keyword>
<dbReference type="InterPro" id="IPR016090">
    <property type="entry name" value="PLA2-like_dom"/>
</dbReference>
<evidence type="ECO:0000256" key="6">
    <source>
        <dbReference type="ARBA" id="ARBA00022723"/>
    </source>
</evidence>
<dbReference type="GO" id="GO:0043005">
    <property type="term" value="C:neuron projection"/>
    <property type="evidence" value="ECO:0007669"/>
    <property type="project" value="TreeGrafter"/>
</dbReference>
<keyword evidence="7" id="KW-0677">Repeat</keyword>
<evidence type="ECO:0000256" key="8">
    <source>
        <dbReference type="ARBA" id="ARBA00022771"/>
    </source>
</evidence>
<proteinExistence type="predicted"/>
<dbReference type="Gene3D" id="1.20.90.10">
    <property type="entry name" value="Phospholipase A2 domain"/>
    <property type="match status" value="2"/>
</dbReference>
<evidence type="ECO:0000259" key="20">
    <source>
        <dbReference type="PROSITE" id="PS50916"/>
    </source>
</evidence>
<dbReference type="InterPro" id="IPR035892">
    <property type="entry name" value="C2_domain_sf"/>
</dbReference>
<dbReference type="CDD" id="cd04035">
    <property type="entry name" value="C2A_Rabphilin_Doc2"/>
    <property type="match status" value="1"/>
</dbReference>
<evidence type="ECO:0000256" key="4">
    <source>
        <dbReference type="ARBA" id="ARBA00013278"/>
    </source>
</evidence>
<feature type="region of interest" description="Disordered" evidence="17">
    <location>
        <begin position="1"/>
        <end position="47"/>
    </location>
</feature>
<dbReference type="InterPro" id="IPR013083">
    <property type="entry name" value="Znf_RING/FYVE/PHD"/>
</dbReference>
<dbReference type="PROSITE" id="PS50916">
    <property type="entry name" value="RABBD"/>
    <property type="match status" value="1"/>
</dbReference>
<dbReference type="FunFam" id="2.60.40.150:FF:000032">
    <property type="entry name" value="Double c2-like domain-containing"/>
    <property type="match status" value="1"/>
</dbReference>
<keyword evidence="9" id="KW-0378">Hydrolase</keyword>
<evidence type="ECO:0000256" key="15">
    <source>
        <dbReference type="ARBA" id="ARBA00034103"/>
    </source>
</evidence>
<keyword evidence="12" id="KW-0770">Synapse</keyword>
<dbReference type="InterPro" id="IPR028698">
    <property type="entry name" value="FYVE_RPH3A"/>
</dbReference>
<evidence type="ECO:0000256" key="11">
    <source>
        <dbReference type="ARBA" id="ARBA00022837"/>
    </source>
</evidence>
<comment type="subcellular location">
    <subcellularLocation>
        <location evidence="2">Cytoplasmic vesicle</location>
        <location evidence="2">Secretory vesicle membrane</location>
    </subcellularLocation>
    <subcellularLocation>
        <location evidence="3">Secreted</location>
    </subcellularLocation>
    <subcellularLocation>
        <location evidence="15">Synapse</location>
    </subcellularLocation>
</comment>
<evidence type="ECO:0000313" key="22">
    <source>
        <dbReference type="Proteomes" id="UP001311232"/>
    </source>
</evidence>
<accession>A0AAV9R371</accession>
<dbReference type="InterPro" id="IPR043566">
    <property type="entry name" value="Rabphilin/DOC2/Noc2"/>
</dbReference>
<dbReference type="PANTHER" id="PTHR45729">
    <property type="entry name" value="RABPHILIN, ISOFORM A"/>
    <property type="match status" value="1"/>
</dbReference>
<gene>
    <name evidence="21" type="ORF">CRENBAI_005336</name>
</gene>
<dbReference type="PRINTS" id="PR00360">
    <property type="entry name" value="C2DOMAIN"/>
</dbReference>
<dbReference type="SUPFAM" id="SSF49562">
    <property type="entry name" value="C2 domain (Calcium/lipid-binding domain, CaLB)"/>
    <property type="match status" value="2"/>
</dbReference>
<evidence type="ECO:0000256" key="14">
    <source>
        <dbReference type="ARBA" id="ARBA00023157"/>
    </source>
</evidence>
<dbReference type="PANTHER" id="PTHR45729:SF3">
    <property type="entry name" value="RABPHILIN-3A"/>
    <property type="match status" value="1"/>
</dbReference>
<dbReference type="GO" id="GO:0006644">
    <property type="term" value="P:phospholipid metabolic process"/>
    <property type="evidence" value="ECO:0007669"/>
    <property type="project" value="InterPro"/>
</dbReference>
<dbReference type="PRINTS" id="PR00399">
    <property type="entry name" value="SYNAPTOTAGMN"/>
</dbReference>
<dbReference type="GO" id="GO:0008270">
    <property type="term" value="F:zinc ion binding"/>
    <property type="evidence" value="ECO:0007669"/>
    <property type="project" value="UniProtKB-KW"/>
</dbReference>
<feature type="compositionally biased region" description="Polar residues" evidence="17">
    <location>
        <begin position="1"/>
        <end position="10"/>
    </location>
</feature>
<feature type="compositionally biased region" description="Acidic residues" evidence="17">
    <location>
        <begin position="311"/>
        <end position="323"/>
    </location>
</feature>
<dbReference type="Pfam" id="PF00168">
    <property type="entry name" value="C2"/>
    <property type="match status" value="2"/>
</dbReference>
<dbReference type="InterPro" id="IPR011011">
    <property type="entry name" value="Znf_FYVE_PHD"/>
</dbReference>
<protein>
    <recommendedName>
        <fullName evidence="4">phospholipase A2</fullName>
        <ecNumber evidence="4">3.1.1.4</ecNumber>
    </recommendedName>
</protein>
<evidence type="ECO:0000259" key="19">
    <source>
        <dbReference type="PROSITE" id="PS50178"/>
    </source>
</evidence>
<evidence type="ECO:0000256" key="1">
    <source>
        <dbReference type="ARBA" id="ARBA00001913"/>
    </source>
</evidence>